<dbReference type="InterPro" id="IPR036249">
    <property type="entry name" value="Thioredoxin-like_sf"/>
</dbReference>
<dbReference type="EMBL" id="CABM01000047">
    <property type="protein sequence ID" value="CBH97712.1"/>
    <property type="molecule type" value="Genomic_DNA"/>
</dbReference>
<dbReference type="PROSITE" id="PS51257">
    <property type="entry name" value="PROKAR_LIPOPROTEIN"/>
    <property type="match status" value="1"/>
</dbReference>
<evidence type="ECO:0000313" key="4">
    <source>
        <dbReference type="EMBL" id="CBH97712.1"/>
    </source>
</evidence>
<dbReference type="AlphaFoldDB" id="E6PS06"/>
<dbReference type="PANTHER" id="PTHR12151">
    <property type="entry name" value="ELECTRON TRANSPORT PROTIN SCO1/SENC FAMILY MEMBER"/>
    <property type="match status" value="1"/>
</dbReference>
<dbReference type="Pfam" id="PF02630">
    <property type="entry name" value="SCO1-SenC"/>
    <property type="match status" value="1"/>
</dbReference>
<evidence type="ECO:0000259" key="3">
    <source>
        <dbReference type="PROSITE" id="PS51352"/>
    </source>
</evidence>
<evidence type="ECO:0000256" key="2">
    <source>
        <dbReference type="ARBA" id="ARBA00023008"/>
    </source>
</evidence>
<dbReference type="Gene3D" id="3.40.30.10">
    <property type="entry name" value="Glutaredoxin"/>
    <property type="match status" value="1"/>
</dbReference>
<dbReference type="CDD" id="cd02968">
    <property type="entry name" value="SCO"/>
    <property type="match status" value="1"/>
</dbReference>
<reference evidence="4" key="1">
    <citation type="submission" date="2009-10" db="EMBL/GenBank/DDBJ databases">
        <title>Diversity of trophic interactions inside an arsenic-rich microbial ecosystem.</title>
        <authorList>
            <person name="Bertin P.N."/>
            <person name="Heinrich-Salmeron A."/>
            <person name="Pelletier E."/>
            <person name="Goulhen-Chollet F."/>
            <person name="Arsene-Ploetze F."/>
            <person name="Gallien S."/>
            <person name="Calteau A."/>
            <person name="Vallenet D."/>
            <person name="Casiot C."/>
            <person name="Chane-Woon-Ming B."/>
            <person name="Giloteaux L."/>
            <person name="Barakat M."/>
            <person name="Bonnefoy V."/>
            <person name="Bruneel O."/>
            <person name="Chandler M."/>
            <person name="Cleiss J."/>
            <person name="Duran R."/>
            <person name="Elbaz-Poulichet F."/>
            <person name="Fonknechten N."/>
            <person name="Lauga B."/>
            <person name="Mornico D."/>
            <person name="Ortet P."/>
            <person name="Schaeffer C."/>
            <person name="Siguier P."/>
            <person name="Alexander Thil Smith A."/>
            <person name="Van Dorsselaer A."/>
            <person name="Weissenbach J."/>
            <person name="Medigue C."/>
            <person name="Le Paslier D."/>
        </authorList>
    </citation>
    <scope>NUCLEOTIDE SEQUENCE</scope>
</reference>
<evidence type="ECO:0000256" key="1">
    <source>
        <dbReference type="ARBA" id="ARBA00010996"/>
    </source>
</evidence>
<feature type="domain" description="Thioredoxin" evidence="3">
    <location>
        <begin position="37"/>
        <end position="199"/>
    </location>
</feature>
<comment type="similarity">
    <text evidence="1">Belongs to the SCO1/2 family.</text>
</comment>
<protein>
    <submittedName>
        <fullName evidence="4">Putative Electron transport protein SCO1/SenC</fullName>
    </submittedName>
</protein>
<dbReference type="PROSITE" id="PS51352">
    <property type="entry name" value="THIOREDOXIN_2"/>
    <property type="match status" value="1"/>
</dbReference>
<dbReference type="InterPro" id="IPR013766">
    <property type="entry name" value="Thioredoxin_domain"/>
</dbReference>
<dbReference type="InterPro" id="IPR003782">
    <property type="entry name" value="SCO1/SenC"/>
</dbReference>
<keyword evidence="2" id="KW-0186">Copper</keyword>
<gene>
    <name evidence="4" type="ORF">CARN2_3187</name>
</gene>
<comment type="caution">
    <text evidence="4">The sequence shown here is derived from an EMBL/GenBank/DDBJ whole genome shotgun (WGS) entry which is preliminary data.</text>
</comment>
<dbReference type="PANTHER" id="PTHR12151:SF25">
    <property type="entry name" value="LINALOOL DEHYDRATASE_ISOMERASE DOMAIN-CONTAINING PROTEIN"/>
    <property type="match status" value="1"/>
</dbReference>
<proteinExistence type="inferred from homology"/>
<organism evidence="4">
    <name type="scientific">mine drainage metagenome</name>
    <dbReference type="NCBI Taxonomy" id="410659"/>
    <lineage>
        <taxon>unclassified sequences</taxon>
        <taxon>metagenomes</taxon>
        <taxon>ecological metagenomes</taxon>
    </lineage>
</organism>
<dbReference type="FunFam" id="3.40.30.10:FF:000013">
    <property type="entry name" value="Blast:Protein SCO1 homolog, mitochondrial"/>
    <property type="match status" value="1"/>
</dbReference>
<dbReference type="SUPFAM" id="SSF52833">
    <property type="entry name" value="Thioredoxin-like"/>
    <property type="match status" value="1"/>
</dbReference>
<name>E6PS06_9ZZZZ</name>
<sequence length="200" mass="21674">MNLNARRRTLLLAAGALALVTTLAACGQKQHWDLDNVSAVLANLKFNLTSDTGQKVTAADYKGKVVILYFGYTHCPDVCPLTMSHLAEAVKELGPQGKDVQILMVSVDPVRDTLPILRAYTQAFSPQAIGLTGTPQEIEDVAKRYHVAYRLGKKDKSGNYVVDHSAAIYVFSKDGRGILIGSDLSPVPSIVHDVKQLLAD</sequence>
<accession>E6PS06</accession>